<dbReference type="GO" id="GO:0003729">
    <property type="term" value="F:mRNA binding"/>
    <property type="evidence" value="ECO:0007669"/>
    <property type="project" value="TreeGrafter"/>
</dbReference>
<accession>A0AAN8VZB3</accession>
<dbReference type="Gene3D" id="3.30.70.330">
    <property type="match status" value="2"/>
</dbReference>
<feature type="region of interest" description="Disordered" evidence="4">
    <location>
        <begin position="343"/>
        <end position="379"/>
    </location>
</feature>
<evidence type="ECO:0000256" key="3">
    <source>
        <dbReference type="PROSITE-ProRule" id="PRU00176"/>
    </source>
</evidence>
<dbReference type="SMART" id="SM00360">
    <property type="entry name" value="RRM"/>
    <property type="match status" value="2"/>
</dbReference>
<feature type="region of interest" description="Disordered" evidence="4">
    <location>
        <begin position="79"/>
        <end position="111"/>
    </location>
</feature>
<dbReference type="GO" id="GO:0006417">
    <property type="term" value="P:regulation of translation"/>
    <property type="evidence" value="ECO:0007669"/>
    <property type="project" value="TreeGrafter"/>
</dbReference>
<organism evidence="6 7">
    <name type="scientific">Dillenia turbinata</name>
    <dbReference type="NCBI Taxonomy" id="194707"/>
    <lineage>
        <taxon>Eukaryota</taxon>
        <taxon>Viridiplantae</taxon>
        <taxon>Streptophyta</taxon>
        <taxon>Embryophyta</taxon>
        <taxon>Tracheophyta</taxon>
        <taxon>Spermatophyta</taxon>
        <taxon>Magnoliopsida</taxon>
        <taxon>eudicotyledons</taxon>
        <taxon>Gunneridae</taxon>
        <taxon>Pentapetalae</taxon>
        <taxon>Dilleniales</taxon>
        <taxon>Dilleniaceae</taxon>
        <taxon>Dillenia</taxon>
    </lineage>
</organism>
<evidence type="ECO:0000256" key="4">
    <source>
        <dbReference type="SAM" id="MobiDB-lite"/>
    </source>
</evidence>
<dbReference type="PANTHER" id="PTHR48032">
    <property type="entry name" value="RNA-BINDING PROTEIN MUSASHI HOMOLOG RBP6"/>
    <property type="match status" value="1"/>
</dbReference>
<dbReference type="FunFam" id="3.30.70.330:FF:000040">
    <property type="entry name" value="Heterogeneous nuclear ribonucleoprotein A2/B1"/>
    <property type="match status" value="1"/>
</dbReference>
<dbReference type="Pfam" id="PF00076">
    <property type="entry name" value="RRM_1"/>
    <property type="match status" value="2"/>
</dbReference>
<feature type="domain" description="RRM" evidence="5">
    <location>
        <begin position="119"/>
        <end position="196"/>
    </location>
</feature>
<comment type="caution">
    <text evidence="6">The sequence shown here is derived from an EMBL/GenBank/DDBJ whole genome shotgun (WGS) entry which is preliminary data.</text>
</comment>
<keyword evidence="2 3" id="KW-0694">RNA-binding</keyword>
<gene>
    <name evidence="6" type="ORF">RJ641_032054</name>
</gene>
<proteinExistence type="predicted"/>
<feature type="compositionally biased region" description="Low complexity" evidence="4">
    <location>
        <begin position="88"/>
        <end position="97"/>
    </location>
</feature>
<feature type="domain" description="RRM" evidence="5">
    <location>
        <begin position="6"/>
        <end position="83"/>
    </location>
</feature>
<name>A0AAN8VZB3_9MAGN</name>
<evidence type="ECO:0000256" key="1">
    <source>
        <dbReference type="ARBA" id="ARBA00022737"/>
    </source>
</evidence>
<dbReference type="PROSITE" id="PS50102">
    <property type="entry name" value="RRM"/>
    <property type="match status" value="2"/>
</dbReference>
<dbReference type="SUPFAM" id="SSF54928">
    <property type="entry name" value="RNA-binding domain, RBD"/>
    <property type="match status" value="2"/>
</dbReference>
<dbReference type="InterPro" id="IPR000504">
    <property type="entry name" value="RRM_dom"/>
</dbReference>
<dbReference type="InterPro" id="IPR012677">
    <property type="entry name" value="Nucleotide-bd_a/b_plait_sf"/>
</dbReference>
<keyword evidence="7" id="KW-1185">Reference proteome</keyword>
<keyword evidence="1" id="KW-0677">Repeat</keyword>
<dbReference type="EMBL" id="JBAMMX010000006">
    <property type="protein sequence ID" value="KAK6938546.1"/>
    <property type="molecule type" value="Genomic_DNA"/>
</dbReference>
<reference evidence="6 7" key="1">
    <citation type="submission" date="2023-12" db="EMBL/GenBank/DDBJ databases">
        <title>A high-quality genome assembly for Dillenia turbinata (Dilleniales).</title>
        <authorList>
            <person name="Chanderbali A."/>
        </authorList>
    </citation>
    <scope>NUCLEOTIDE SEQUENCE [LARGE SCALE GENOMIC DNA]</scope>
    <source>
        <strain evidence="6">LSX21</strain>
        <tissue evidence="6">Leaf</tissue>
    </source>
</reference>
<feature type="compositionally biased region" description="Polar residues" evidence="4">
    <location>
        <begin position="358"/>
        <end position="379"/>
    </location>
</feature>
<evidence type="ECO:0000256" key="2">
    <source>
        <dbReference type="ARBA" id="ARBA00022884"/>
    </source>
</evidence>
<evidence type="ECO:0000313" key="6">
    <source>
        <dbReference type="EMBL" id="KAK6938546.1"/>
    </source>
</evidence>
<dbReference type="Proteomes" id="UP001370490">
    <property type="component" value="Unassembled WGS sequence"/>
</dbReference>
<dbReference type="InterPro" id="IPR035979">
    <property type="entry name" value="RBD_domain_sf"/>
</dbReference>
<evidence type="ECO:0000313" key="7">
    <source>
        <dbReference type="Proteomes" id="UP001370490"/>
    </source>
</evidence>
<dbReference type="CDD" id="cd12330">
    <property type="entry name" value="RRM2_Hrp1p"/>
    <property type="match status" value="1"/>
</dbReference>
<sequence>MDSQDAKLFIGGISWDTNENTLKDHFIKYGDVLGSSIAVDKSTGNPRGFGFVWFSDPSSADRALQDTEHIILNRKVEVKKADPRNKHQQNQQVASKQQNDRWSSRQSNNFRNSSQFSTKKIFVGGLPPSLTEENFKAYFQQFGRITDVVVMHDNMTHKPRGFGFITFESEESVENVMENTFHDLEGKQVEVKRAIPKDGNNNGGDGFDARMTGGRGSPFNSYHHRNYMQYGPRFGILPNYPLSGYTGVGPYPYGLYGGGFPMSTYSGLNYGMGSFVPRSPYNGPGMVGGRSSLSPYANGTIYPGYMNSGISLLGADASLYNGGLGMVNGDVNPNVATEGQVPAAATQDSGDELHIDSLNLNGSSDAVASEQSQSGHAGR</sequence>
<dbReference type="AlphaFoldDB" id="A0AAN8VZB3"/>
<evidence type="ECO:0000259" key="5">
    <source>
        <dbReference type="PROSITE" id="PS50102"/>
    </source>
</evidence>
<protein>
    <submittedName>
        <fullName evidence="6">RNA recognition motif domain</fullName>
    </submittedName>
</protein>
<dbReference type="PANTHER" id="PTHR48032:SF12">
    <property type="entry name" value="RRM DOMAIN-CONTAINING PROTEIN"/>
    <property type="match status" value="1"/>
</dbReference>